<dbReference type="Proteomes" id="UP000199584">
    <property type="component" value="Unassembled WGS sequence"/>
</dbReference>
<evidence type="ECO:0000256" key="2">
    <source>
        <dbReference type="ARBA" id="ARBA00023004"/>
    </source>
</evidence>
<proteinExistence type="predicted"/>
<evidence type="ECO:0000313" key="4">
    <source>
        <dbReference type="EMBL" id="SFQ94713.1"/>
    </source>
</evidence>
<keyword evidence="1" id="KW-0409">Iron storage</keyword>
<feature type="domain" description="Ferritin/DPS" evidence="3">
    <location>
        <begin position="51"/>
        <end position="180"/>
    </location>
</feature>
<evidence type="ECO:0000259" key="3">
    <source>
        <dbReference type="Pfam" id="PF00210"/>
    </source>
</evidence>
<evidence type="ECO:0000256" key="1">
    <source>
        <dbReference type="ARBA" id="ARBA00022434"/>
    </source>
</evidence>
<dbReference type="Pfam" id="PF00210">
    <property type="entry name" value="Ferritin"/>
    <property type="match status" value="1"/>
</dbReference>
<gene>
    <name evidence="4" type="ORF">SAMN05660706_10140</name>
</gene>
<organism evidence="4 5">
    <name type="scientific">Desulfoscipio geothermicus DSM 3669</name>
    <dbReference type="NCBI Taxonomy" id="1121426"/>
    <lineage>
        <taxon>Bacteria</taxon>
        <taxon>Bacillati</taxon>
        <taxon>Bacillota</taxon>
        <taxon>Clostridia</taxon>
        <taxon>Eubacteriales</taxon>
        <taxon>Desulfallaceae</taxon>
        <taxon>Desulfoscipio</taxon>
    </lineage>
</organism>
<dbReference type="STRING" id="39060.SAMN05660706_10140"/>
<dbReference type="EMBL" id="FOYM01000001">
    <property type="protein sequence ID" value="SFQ94713.1"/>
    <property type="molecule type" value="Genomic_DNA"/>
</dbReference>
<reference evidence="5" key="1">
    <citation type="submission" date="2016-10" db="EMBL/GenBank/DDBJ databases">
        <authorList>
            <person name="Varghese N."/>
            <person name="Submissions S."/>
        </authorList>
    </citation>
    <scope>NUCLEOTIDE SEQUENCE [LARGE SCALE GENOMIC DNA]</scope>
    <source>
        <strain evidence="5">DSM 3669</strain>
    </source>
</reference>
<dbReference type="PANTHER" id="PTHR30295">
    <property type="entry name" value="BACTERIOFERRITIN"/>
    <property type="match status" value="1"/>
</dbReference>
<dbReference type="InterPro" id="IPR009078">
    <property type="entry name" value="Ferritin-like_SF"/>
</dbReference>
<evidence type="ECO:0000313" key="5">
    <source>
        <dbReference type="Proteomes" id="UP000199584"/>
    </source>
</evidence>
<dbReference type="GO" id="GO:0004322">
    <property type="term" value="F:ferroxidase activity"/>
    <property type="evidence" value="ECO:0007669"/>
    <property type="project" value="TreeGrafter"/>
</dbReference>
<dbReference type="PANTHER" id="PTHR30295:SF0">
    <property type="entry name" value="BACTERIOFERRITIN"/>
    <property type="match status" value="1"/>
</dbReference>
<keyword evidence="2" id="KW-0408">Iron</keyword>
<dbReference type="InterPro" id="IPR012347">
    <property type="entry name" value="Ferritin-like"/>
</dbReference>
<keyword evidence="5" id="KW-1185">Reference proteome</keyword>
<name>A0A1I6CNI9_9FIRM</name>
<dbReference type="GO" id="GO:0006879">
    <property type="term" value="P:intracellular iron ion homeostasis"/>
    <property type="evidence" value="ECO:0007669"/>
    <property type="project" value="UniProtKB-KW"/>
</dbReference>
<dbReference type="GO" id="GO:0005829">
    <property type="term" value="C:cytosol"/>
    <property type="evidence" value="ECO:0007669"/>
    <property type="project" value="TreeGrafter"/>
</dbReference>
<dbReference type="Gene3D" id="1.20.1260.10">
    <property type="match status" value="2"/>
</dbReference>
<dbReference type="GO" id="GO:0020037">
    <property type="term" value="F:heme binding"/>
    <property type="evidence" value="ECO:0007669"/>
    <property type="project" value="TreeGrafter"/>
</dbReference>
<sequence length="183" mass="21489">MTQGNVKPAAARQDHLNRWCALPTLYPEIRVQRPNRYYAELLLEDYAGQVSEMTAINQYFYHHVVFKEKYADLAALEECISIIEMWHLEMLAETILLLGVDPRIRTLTGNQTVYWNANYVYYGNSVCDRLAADIAAEKSAIVQYRKHRDLINDPYIDAILERIIMDEQHHLRLFTEAMDKYCR</sequence>
<dbReference type="AlphaFoldDB" id="A0A1I6CNI9"/>
<dbReference type="SUPFAM" id="SSF47240">
    <property type="entry name" value="Ferritin-like"/>
    <property type="match status" value="1"/>
</dbReference>
<accession>A0A1I6CNI9</accession>
<protein>
    <submittedName>
        <fullName evidence="4">Bacterioferritin</fullName>
    </submittedName>
</protein>
<dbReference type="GO" id="GO:0008199">
    <property type="term" value="F:ferric iron binding"/>
    <property type="evidence" value="ECO:0007669"/>
    <property type="project" value="InterPro"/>
</dbReference>
<dbReference type="InterPro" id="IPR008331">
    <property type="entry name" value="Ferritin_DPS_dom"/>
</dbReference>
<dbReference type="RefSeq" id="WP_092481453.1">
    <property type="nucleotide sequence ID" value="NZ_FOYM01000001.1"/>
</dbReference>
<dbReference type="OrthoDB" id="9791649at2"/>
<dbReference type="CDD" id="cd07908">
    <property type="entry name" value="Mn_catalase_like"/>
    <property type="match status" value="1"/>
</dbReference>